<protein>
    <recommendedName>
        <fullName evidence="3">MmcQ/YjbR family DNA-binding protein</fullName>
    </recommendedName>
</protein>
<evidence type="ECO:0000313" key="2">
    <source>
        <dbReference type="Proteomes" id="UP000675409"/>
    </source>
</evidence>
<evidence type="ECO:0008006" key="3">
    <source>
        <dbReference type="Google" id="ProtNLM"/>
    </source>
</evidence>
<dbReference type="RefSeq" id="WP_201848400.1">
    <property type="nucleotide sequence ID" value="NZ_JABBYC010000027.1"/>
</dbReference>
<gene>
    <name evidence="1" type="ORF">HGK34_14020</name>
</gene>
<dbReference type="EMBL" id="JABBYC010000027">
    <property type="protein sequence ID" value="MBL0887380.1"/>
    <property type="molecule type" value="Genomic_DNA"/>
</dbReference>
<dbReference type="Proteomes" id="UP000675409">
    <property type="component" value="Unassembled WGS sequence"/>
</dbReference>
<organism evidence="1 2">
    <name type="scientific">Myceligenerans indicum</name>
    <dbReference type="NCBI Taxonomy" id="2593663"/>
    <lineage>
        <taxon>Bacteria</taxon>
        <taxon>Bacillati</taxon>
        <taxon>Actinomycetota</taxon>
        <taxon>Actinomycetes</taxon>
        <taxon>Micrococcales</taxon>
        <taxon>Promicromonosporaceae</taxon>
        <taxon>Myceligenerans</taxon>
    </lineage>
</organism>
<reference evidence="1 2" key="1">
    <citation type="journal article" date="2021" name="Arch. Microbiol.">
        <title>Myceligenerans indicum sp. nov., an actinobacterium isolated from mangrove sediment of Sundarbans, India.</title>
        <authorList>
            <person name="Asha K."/>
            <person name="Bhadury P."/>
        </authorList>
    </citation>
    <scope>NUCLEOTIDE SEQUENCE [LARGE SCALE GENOMIC DNA]</scope>
    <source>
        <strain evidence="1 2">I2</strain>
    </source>
</reference>
<sequence>MASYDDVARLVADLPETAEGTRSRGRAWFVAGRAFAWERPFSKADVRRFGDDDVPAGPILAVSVDDLGEKEAVLAEGRPGVFTIEHFDGYAALLVQLDVVSGTHLAEAVEDAWCAKAPPGLAGRRRQE</sequence>
<accession>A0ABS1LM77</accession>
<comment type="caution">
    <text evidence="1">The sequence shown here is derived from an EMBL/GenBank/DDBJ whole genome shotgun (WGS) entry which is preliminary data.</text>
</comment>
<name>A0ABS1LM77_9MICO</name>
<proteinExistence type="predicted"/>
<evidence type="ECO:0000313" key="1">
    <source>
        <dbReference type="EMBL" id="MBL0887380.1"/>
    </source>
</evidence>
<keyword evidence="2" id="KW-1185">Reference proteome</keyword>